<dbReference type="Proteomes" id="UP001362999">
    <property type="component" value="Unassembled WGS sequence"/>
</dbReference>
<dbReference type="InterPro" id="IPR059179">
    <property type="entry name" value="MLKL-like_MCAfunc"/>
</dbReference>
<organism evidence="1 2">
    <name type="scientific">Favolaschia claudopus</name>
    <dbReference type="NCBI Taxonomy" id="2862362"/>
    <lineage>
        <taxon>Eukaryota</taxon>
        <taxon>Fungi</taxon>
        <taxon>Dikarya</taxon>
        <taxon>Basidiomycota</taxon>
        <taxon>Agaricomycotina</taxon>
        <taxon>Agaricomycetes</taxon>
        <taxon>Agaricomycetidae</taxon>
        <taxon>Agaricales</taxon>
        <taxon>Marasmiineae</taxon>
        <taxon>Mycenaceae</taxon>
        <taxon>Favolaschia</taxon>
    </lineage>
</organism>
<evidence type="ECO:0000313" key="1">
    <source>
        <dbReference type="EMBL" id="KAK6972101.1"/>
    </source>
</evidence>
<accession>A0AAV9Z676</accession>
<evidence type="ECO:0008006" key="3">
    <source>
        <dbReference type="Google" id="ProtNLM"/>
    </source>
</evidence>
<name>A0AAV9Z676_9AGAR</name>
<sequence length="139" mass="15864">MDPISIAATVITLGTFIKDLIELGEGIRSSIEKVGENRRQIRELSQDIVRRLYDLAHLTHDKEDAFHGPELLGALEILKAEMLHVHSKCLKISPLPPSGFRRVGSQFNAWRKRDDLEKKITNLRERVNSCFVQFTVSRS</sequence>
<reference evidence="1 2" key="1">
    <citation type="journal article" date="2024" name="J Genomics">
        <title>Draft genome sequencing and assembly of Favolaschia claudopus CIRM-BRFM 2984 isolated from oak limbs.</title>
        <authorList>
            <person name="Navarro D."/>
            <person name="Drula E."/>
            <person name="Chaduli D."/>
            <person name="Cazenave R."/>
            <person name="Ahrendt S."/>
            <person name="Wang J."/>
            <person name="Lipzen A."/>
            <person name="Daum C."/>
            <person name="Barry K."/>
            <person name="Grigoriev I.V."/>
            <person name="Favel A."/>
            <person name="Rosso M.N."/>
            <person name="Martin F."/>
        </authorList>
    </citation>
    <scope>NUCLEOTIDE SEQUENCE [LARGE SCALE GENOMIC DNA]</scope>
    <source>
        <strain evidence="1 2">CIRM-BRFM 2984</strain>
    </source>
</reference>
<protein>
    <recommendedName>
        <fullName evidence="3">NACHT-NTPase and P-loop NTPases N-terminal domain-containing protein</fullName>
    </recommendedName>
</protein>
<dbReference type="CDD" id="cd21037">
    <property type="entry name" value="MLKL_NTD"/>
    <property type="match status" value="1"/>
</dbReference>
<dbReference type="EMBL" id="JAWWNJ010000194">
    <property type="protein sequence ID" value="KAK6972101.1"/>
    <property type="molecule type" value="Genomic_DNA"/>
</dbReference>
<dbReference type="AlphaFoldDB" id="A0AAV9Z676"/>
<proteinExistence type="predicted"/>
<evidence type="ECO:0000313" key="2">
    <source>
        <dbReference type="Proteomes" id="UP001362999"/>
    </source>
</evidence>
<comment type="caution">
    <text evidence="1">The sequence shown here is derived from an EMBL/GenBank/DDBJ whole genome shotgun (WGS) entry which is preliminary data.</text>
</comment>
<keyword evidence="2" id="KW-1185">Reference proteome</keyword>
<gene>
    <name evidence="1" type="ORF">R3P38DRAFT_3136845</name>
</gene>